<gene>
    <name evidence="1" type="ORF">N288_02840</name>
</gene>
<name>U5L788_9BACI</name>
<evidence type="ECO:0000313" key="2">
    <source>
        <dbReference type="Proteomes" id="UP000017805"/>
    </source>
</evidence>
<dbReference type="PROSITE" id="PS51257">
    <property type="entry name" value="PROKAR_LIPOPROTEIN"/>
    <property type="match status" value="1"/>
</dbReference>
<organism evidence="1 2">
    <name type="scientific">Bacillus infantis NRRL B-14911</name>
    <dbReference type="NCBI Taxonomy" id="1367477"/>
    <lineage>
        <taxon>Bacteria</taxon>
        <taxon>Bacillati</taxon>
        <taxon>Bacillota</taxon>
        <taxon>Bacilli</taxon>
        <taxon>Bacillales</taxon>
        <taxon>Bacillaceae</taxon>
        <taxon>Bacillus</taxon>
    </lineage>
</organism>
<sequence>MGIRLWLFAGAFFVGQACSGANKYMTGGGKGKLCMAGSGFGVHEWCEKEEVMYVGSVLGYMSASEKRESCISGAFWST</sequence>
<dbReference type="STRING" id="1367477.N288_02840"/>
<evidence type="ECO:0008006" key="3">
    <source>
        <dbReference type="Google" id="ProtNLM"/>
    </source>
</evidence>
<dbReference type="EMBL" id="CP006643">
    <property type="protein sequence ID" value="AGX02532.1"/>
    <property type="molecule type" value="Genomic_DNA"/>
</dbReference>
<accession>U5L788</accession>
<dbReference type="KEGG" id="bif:N288_02840"/>
<proteinExistence type="predicted"/>
<evidence type="ECO:0000313" key="1">
    <source>
        <dbReference type="EMBL" id="AGX02532.1"/>
    </source>
</evidence>
<protein>
    <recommendedName>
        <fullName evidence="3">Lipoprotein</fullName>
    </recommendedName>
</protein>
<dbReference type="AlphaFoldDB" id="U5L788"/>
<dbReference type="Proteomes" id="UP000017805">
    <property type="component" value="Chromosome"/>
</dbReference>
<reference evidence="1 2" key="1">
    <citation type="submission" date="2013-07" db="EMBL/GenBank/DDBJ databases">
        <title>Complete genome sequence of Bacillus infantis NRRL B-14911 that has potential to induce cardiac disease by antigenic mimicry.</title>
        <authorList>
            <person name="Massilamany C."/>
            <person name="Smith T.P.L."/>
            <person name="Loy J.D."/>
            <person name="Barletta R."/>
            <person name="Reddy J."/>
        </authorList>
    </citation>
    <scope>NUCLEOTIDE SEQUENCE [LARGE SCALE GENOMIC DNA]</scope>
    <source>
        <strain evidence="1 2">NRRL B-14911</strain>
    </source>
</reference>
<dbReference type="HOGENOM" id="CLU_2614618_0_0_9"/>
<keyword evidence="2" id="KW-1185">Reference proteome</keyword>